<dbReference type="InterPro" id="IPR055878">
    <property type="entry name" value="DUF7455"/>
</dbReference>
<accession>A0A6J7GV23</accession>
<organism evidence="2">
    <name type="scientific">freshwater metagenome</name>
    <dbReference type="NCBI Taxonomy" id="449393"/>
    <lineage>
        <taxon>unclassified sequences</taxon>
        <taxon>metagenomes</taxon>
        <taxon>ecological metagenomes</taxon>
    </lineage>
</organism>
<feature type="domain" description="DUF7455" evidence="1">
    <location>
        <begin position="10"/>
        <end position="61"/>
    </location>
</feature>
<dbReference type="EMBL" id="CAFBMR010000023">
    <property type="protein sequence ID" value="CAB4911144.1"/>
    <property type="molecule type" value="Genomic_DNA"/>
</dbReference>
<protein>
    <submittedName>
        <fullName evidence="2">Unannotated protein</fullName>
    </submittedName>
</protein>
<reference evidence="2" key="1">
    <citation type="submission" date="2020-05" db="EMBL/GenBank/DDBJ databases">
        <authorList>
            <person name="Chiriac C."/>
            <person name="Salcher M."/>
            <person name="Ghai R."/>
            <person name="Kavagutti S V."/>
        </authorList>
    </citation>
    <scope>NUCLEOTIDE SEQUENCE</scope>
</reference>
<dbReference type="AlphaFoldDB" id="A0A6J7GV23"/>
<gene>
    <name evidence="2" type="ORF">UFOPK3610_00808</name>
</gene>
<proteinExistence type="predicted"/>
<dbReference type="Pfam" id="PF24254">
    <property type="entry name" value="DUF7455"/>
    <property type="match status" value="1"/>
</dbReference>
<name>A0A6J7GV23_9ZZZZ</name>
<sequence length="69" mass="7781">MTQTLAPTKLTAQDRCDRCSAQAYVRVVLPSGDLLFCGHHWSRHEEVLRPKAVEVYDETHLLSPTTTAE</sequence>
<evidence type="ECO:0000259" key="1">
    <source>
        <dbReference type="Pfam" id="PF24254"/>
    </source>
</evidence>
<evidence type="ECO:0000313" key="2">
    <source>
        <dbReference type="EMBL" id="CAB4911144.1"/>
    </source>
</evidence>